<evidence type="ECO:0000313" key="3">
    <source>
        <dbReference type="EMBL" id="RXN21359.1"/>
    </source>
</evidence>
<dbReference type="PANTHER" id="PTHR47765:SF2">
    <property type="entry name" value="EXONUCLEASE MUT-7 HOMOLOG"/>
    <property type="match status" value="1"/>
</dbReference>
<name>A0A498MJ39_LABRO</name>
<keyword evidence="4" id="KW-1185">Reference proteome</keyword>
<dbReference type="GO" id="GO:0003676">
    <property type="term" value="F:nucleic acid binding"/>
    <property type="evidence" value="ECO:0007669"/>
    <property type="project" value="InterPro"/>
</dbReference>
<sequence>MDFCVDLPALQEHLCGLWNRKEQDELRQVLASNFSQMQEPFAGLLDFLDGCLTFQKGKSSTLHQFILTEFMRWRSNNPQASLNGLREEERLRLQRKALGLLTDSHPGYMDPLLDIYQLSSLKRPLLIQHVDFLHDCCCFKEALVFSVKVELQKNLDMEKMCVPLILLDKLSLAELYVRDHPDLQQRLVSLLDSWCEPNFDVQVLLSQYPNMVLSKHQTDQIQPKLLSKHVFRLMDKFCIDPGLCSNSVYKRKLDSLRFLMYKTFGEKSMSEENWRDHVQAMIEGNTELQAQLVQLLPGCVVGMDMEWRAGFGTVSSQRVALIQLAVQERVFLLDLCAHAISHHSTTVNFIRALLSDKNILKLGYGMSGDLRSLVSTWPELREEPMKMEGVLDLLHVHQELQRCWLDNKRCRSVEVSEGPAEKGLSLLVQQVLGKPLNKTEQLSNWERRPLRTSQLRYAATDAYCLLDVYLVLSRDPKAFGLPEDLRSIPSAQPAKSREEKKPKEKSKQSKRREAQQKANVPHSVEDCIKVNSEYQGPTITPPELRVVCDNMLQGLGRFLRCLGVDVKMLENTDDHKVAAELARAEGRVILTAGQPYQTLRSQVGEGRCLTLDCSEKARDQAVHVLRHFNVHLTPADIFSRCQYSDTPRSFLAWEWGSAEAGSASSVPDPADVIEGWKSVCFGSAGQLGVGRVEEQPPRGTVEVYGHWGQPLWLGKGLGEPGLLNDVD</sequence>
<feature type="region of interest" description="Disordered" evidence="1">
    <location>
        <begin position="482"/>
        <end position="522"/>
    </location>
</feature>
<protein>
    <submittedName>
        <fullName evidence="3">Exonuclease mut-7-like protein</fullName>
    </submittedName>
</protein>
<feature type="compositionally biased region" description="Basic and acidic residues" evidence="1">
    <location>
        <begin position="495"/>
        <end position="515"/>
    </location>
</feature>
<dbReference type="InterPro" id="IPR002562">
    <property type="entry name" value="3'-5'_exonuclease_dom"/>
</dbReference>
<dbReference type="STRING" id="84645.A0A498MJ39"/>
<dbReference type="GO" id="GO:0008408">
    <property type="term" value="F:3'-5' exonuclease activity"/>
    <property type="evidence" value="ECO:0007669"/>
    <property type="project" value="InterPro"/>
</dbReference>
<keyword evidence="3" id="KW-0540">Nuclease</keyword>
<dbReference type="InterPro" id="IPR002782">
    <property type="entry name" value="Mut7-C_RNAse_dom"/>
</dbReference>
<dbReference type="Gene3D" id="3.30.420.10">
    <property type="entry name" value="Ribonuclease H-like superfamily/Ribonuclease H"/>
    <property type="match status" value="1"/>
</dbReference>
<dbReference type="InterPro" id="IPR012337">
    <property type="entry name" value="RNaseH-like_sf"/>
</dbReference>
<evidence type="ECO:0000259" key="2">
    <source>
        <dbReference type="SMART" id="SM00474"/>
    </source>
</evidence>
<dbReference type="GO" id="GO:0006139">
    <property type="term" value="P:nucleobase-containing compound metabolic process"/>
    <property type="evidence" value="ECO:0007669"/>
    <property type="project" value="InterPro"/>
</dbReference>
<dbReference type="AlphaFoldDB" id="A0A498MJ39"/>
<dbReference type="EMBL" id="QBIY01012613">
    <property type="protein sequence ID" value="RXN21359.1"/>
    <property type="molecule type" value="Genomic_DNA"/>
</dbReference>
<evidence type="ECO:0000313" key="4">
    <source>
        <dbReference type="Proteomes" id="UP000290572"/>
    </source>
</evidence>
<evidence type="ECO:0000256" key="1">
    <source>
        <dbReference type="SAM" id="MobiDB-lite"/>
    </source>
</evidence>
<feature type="domain" description="3'-5' exonuclease" evidence="2">
    <location>
        <begin position="279"/>
        <end position="477"/>
    </location>
</feature>
<dbReference type="PANTHER" id="PTHR47765">
    <property type="entry name" value="3'-5' EXONUCLEASE DOMAIN-CONTAINING PROTEIN"/>
    <property type="match status" value="1"/>
</dbReference>
<keyword evidence="3" id="KW-0269">Exonuclease</keyword>
<keyword evidence="3" id="KW-0378">Hydrolase</keyword>
<dbReference type="Proteomes" id="UP000290572">
    <property type="component" value="Unassembled WGS sequence"/>
</dbReference>
<dbReference type="InterPro" id="IPR052408">
    <property type="entry name" value="Exonuclease_MUT-7-like"/>
</dbReference>
<organism evidence="3 4">
    <name type="scientific">Labeo rohita</name>
    <name type="common">Indian major carp</name>
    <name type="synonym">Cyprinus rohita</name>
    <dbReference type="NCBI Taxonomy" id="84645"/>
    <lineage>
        <taxon>Eukaryota</taxon>
        <taxon>Metazoa</taxon>
        <taxon>Chordata</taxon>
        <taxon>Craniata</taxon>
        <taxon>Vertebrata</taxon>
        <taxon>Euteleostomi</taxon>
        <taxon>Actinopterygii</taxon>
        <taxon>Neopterygii</taxon>
        <taxon>Teleostei</taxon>
        <taxon>Ostariophysi</taxon>
        <taxon>Cypriniformes</taxon>
        <taxon>Cyprinidae</taxon>
        <taxon>Labeoninae</taxon>
        <taxon>Labeonini</taxon>
        <taxon>Labeo</taxon>
    </lineage>
</organism>
<gene>
    <name evidence="3" type="ORF">ROHU_024280</name>
</gene>
<dbReference type="SUPFAM" id="SSF53098">
    <property type="entry name" value="Ribonuclease H-like"/>
    <property type="match status" value="1"/>
</dbReference>
<accession>A0A498MJ39</accession>
<dbReference type="InterPro" id="IPR036397">
    <property type="entry name" value="RNaseH_sf"/>
</dbReference>
<dbReference type="Pfam" id="PF01927">
    <property type="entry name" value="Mut7-C"/>
    <property type="match status" value="1"/>
</dbReference>
<dbReference type="Pfam" id="PF01612">
    <property type="entry name" value="DNA_pol_A_exo1"/>
    <property type="match status" value="1"/>
</dbReference>
<reference evidence="3 4" key="1">
    <citation type="submission" date="2018-03" db="EMBL/GenBank/DDBJ databases">
        <title>Draft genome sequence of Rohu Carp (Labeo rohita).</title>
        <authorList>
            <person name="Das P."/>
            <person name="Kushwaha B."/>
            <person name="Joshi C.G."/>
            <person name="Kumar D."/>
            <person name="Nagpure N.S."/>
            <person name="Sahoo L."/>
            <person name="Das S.P."/>
            <person name="Bit A."/>
            <person name="Patnaik S."/>
            <person name="Meher P.K."/>
            <person name="Jayasankar P."/>
            <person name="Koringa P.G."/>
            <person name="Patel N.V."/>
            <person name="Hinsu A.T."/>
            <person name="Kumar R."/>
            <person name="Pandey M."/>
            <person name="Agarwal S."/>
            <person name="Srivastava S."/>
            <person name="Singh M."/>
            <person name="Iquebal M.A."/>
            <person name="Jaiswal S."/>
            <person name="Angadi U.B."/>
            <person name="Kumar N."/>
            <person name="Raza M."/>
            <person name="Shah T.M."/>
            <person name="Rai A."/>
            <person name="Jena J.K."/>
        </authorList>
    </citation>
    <scope>NUCLEOTIDE SEQUENCE [LARGE SCALE GENOMIC DNA]</scope>
    <source>
        <strain evidence="3">DASCIFA01</strain>
        <tissue evidence="3">Testis</tissue>
    </source>
</reference>
<comment type="caution">
    <text evidence="3">The sequence shown here is derived from an EMBL/GenBank/DDBJ whole genome shotgun (WGS) entry which is preliminary data.</text>
</comment>
<dbReference type="SMART" id="SM00474">
    <property type="entry name" value="35EXOc"/>
    <property type="match status" value="1"/>
</dbReference>
<proteinExistence type="predicted"/>